<dbReference type="GO" id="GO:0008270">
    <property type="term" value="F:zinc ion binding"/>
    <property type="evidence" value="ECO:0007669"/>
    <property type="project" value="UniProtKB-KW"/>
</dbReference>
<dbReference type="EMBL" id="UZAF01016303">
    <property type="protein sequence ID" value="VDO25231.1"/>
    <property type="molecule type" value="Genomic_DNA"/>
</dbReference>
<evidence type="ECO:0000313" key="9">
    <source>
        <dbReference type="EMBL" id="VDO25231.1"/>
    </source>
</evidence>
<name>A0A0N4W5H4_HAEPC</name>
<protein>
    <submittedName>
        <fullName evidence="11">RBR-type E3 ubiquitin transferase</fullName>
    </submittedName>
</protein>
<evidence type="ECO:0000256" key="3">
    <source>
        <dbReference type="ARBA" id="ARBA00022723"/>
    </source>
</evidence>
<keyword evidence="10" id="KW-1185">Reference proteome</keyword>
<sequence length="220" mass="25123">MHTQISPVCVVEAVLRISPLLFSDKYGFVQICFENKMGSQCVRFNPCMHVFCKDCVSGFFAERLNNLEVLFFFCRSYFKEGQTVNLGSCTMCGYSFCVLCFRAYHGVDDCNFKSGEVVRGLPCNSSFGAESSKRSLQNIVNNLLNDGWMEGNSKPCPRCRVRIEKSDGCNKMQCTKCDAMFCWLCERILDRNDPYAHFNEGGLIWRSTKFHGVHLISFLF</sequence>
<reference evidence="11" key="1">
    <citation type="submission" date="2017-02" db="UniProtKB">
        <authorList>
            <consortium name="WormBaseParasite"/>
        </authorList>
    </citation>
    <scope>IDENTIFICATION</scope>
</reference>
<dbReference type="GO" id="GO:0016567">
    <property type="term" value="P:protein ubiquitination"/>
    <property type="evidence" value="ECO:0007669"/>
    <property type="project" value="InterPro"/>
</dbReference>
<evidence type="ECO:0000256" key="7">
    <source>
        <dbReference type="ARBA" id="ARBA00022833"/>
    </source>
</evidence>
<dbReference type="InterPro" id="IPR044066">
    <property type="entry name" value="TRIAD_supradom"/>
</dbReference>
<dbReference type="STRING" id="6290.A0A0N4W5H4"/>
<dbReference type="PANTHER" id="PTHR11685">
    <property type="entry name" value="RBR FAMILY RING FINGER AND IBR DOMAIN-CONTAINING"/>
    <property type="match status" value="1"/>
</dbReference>
<dbReference type="InterPro" id="IPR013083">
    <property type="entry name" value="Znf_RING/FYVE/PHD"/>
</dbReference>
<feature type="domain" description="RING-type" evidence="8">
    <location>
        <begin position="25"/>
        <end position="208"/>
    </location>
</feature>
<dbReference type="OrthoDB" id="69641at2759"/>
<organism evidence="11">
    <name type="scientific">Haemonchus placei</name>
    <name type="common">Barber's pole worm</name>
    <dbReference type="NCBI Taxonomy" id="6290"/>
    <lineage>
        <taxon>Eukaryota</taxon>
        <taxon>Metazoa</taxon>
        <taxon>Ecdysozoa</taxon>
        <taxon>Nematoda</taxon>
        <taxon>Chromadorea</taxon>
        <taxon>Rhabditida</taxon>
        <taxon>Rhabditina</taxon>
        <taxon>Rhabditomorpha</taxon>
        <taxon>Strongyloidea</taxon>
        <taxon>Trichostrongylidae</taxon>
        <taxon>Haemonchus</taxon>
    </lineage>
</organism>
<dbReference type="InterPro" id="IPR031127">
    <property type="entry name" value="E3_UB_ligase_RBR"/>
</dbReference>
<dbReference type="GO" id="GO:0004842">
    <property type="term" value="F:ubiquitin-protein transferase activity"/>
    <property type="evidence" value="ECO:0007669"/>
    <property type="project" value="InterPro"/>
</dbReference>
<keyword evidence="7" id="KW-0862">Zinc</keyword>
<dbReference type="PROSITE" id="PS51873">
    <property type="entry name" value="TRIAD"/>
    <property type="match status" value="1"/>
</dbReference>
<evidence type="ECO:0000313" key="10">
    <source>
        <dbReference type="Proteomes" id="UP000268014"/>
    </source>
</evidence>
<dbReference type="Gene3D" id="1.20.120.1750">
    <property type="match status" value="1"/>
</dbReference>
<dbReference type="CDD" id="cd20354">
    <property type="entry name" value="Rcat_RBR_RNF14"/>
    <property type="match status" value="1"/>
</dbReference>
<evidence type="ECO:0000256" key="1">
    <source>
        <dbReference type="ARBA" id="ARBA00004906"/>
    </source>
</evidence>
<keyword evidence="2" id="KW-0808">Transferase</keyword>
<keyword evidence="5" id="KW-0863">Zinc-finger</keyword>
<dbReference type="Gene3D" id="3.30.40.10">
    <property type="entry name" value="Zinc/RING finger domain, C3HC4 (zinc finger)"/>
    <property type="match status" value="1"/>
</dbReference>
<comment type="pathway">
    <text evidence="1">Protein modification; protein ubiquitination.</text>
</comment>
<accession>A0A0N4W5H4</accession>
<evidence type="ECO:0000259" key="8">
    <source>
        <dbReference type="PROSITE" id="PS51873"/>
    </source>
</evidence>
<dbReference type="WBParaSite" id="HPLM_0000521501-mRNA-1">
    <property type="protein sequence ID" value="HPLM_0000521501-mRNA-1"/>
    <property type="gene ID" value="HPLM_0000521501"/>
</dbReference>
<dbReference type="Gene3D" id="2.20.25.20">
    <property type="match status" value="1"/>
</dbReference>
<reference evidence="9 10" key="2">
    <citation type="submission" date="2018-11" db="EMBL/GenBank/DDBJ databases">
        <authorList>
            <consortium name="Pathogen Informatics"/>
        </authorList>
    </citation>
    <scope>NUCLEOTIDE SEQUENCE [LARGE SCALE GENOMIC DNA]</scope>
    <source>
        <strain evidence="9 10">MHpl1</strain>
    </source>
</reference>
<evidence type="ECO:0000256" key="2">
    <source>
        <dbReference type="ARBA" id="ARBA00022679"/>
    </source>
</evidence>
<proteinExistence type="predicted"/>
<dbReference type="PROSITE" id="PS00518">
    <property type="entry name" value="ZF_RING_1"/>
    <property type="match status" value="1"/>
</dbReference>
<evidence type="ECO:0000256" key="6">
    <source>
        <dbReference type="ARBA" id="ARBA00022786"/>
    </source>
</evidence>
<evidence type="ECO:0000313" key="11">
    <source>
        <dbReference type="WBParaSite" id="HPLM_0000521501-mRNA-1"/>
    </source>
</evidence>
<dbReference type="InterPro" id="IPR047548">
    <property type="entry name" value="Rcat_RBR_RNF14"/>
</dbReference>
<keyword evidence="6" id="KW-0833">Ubl conjugation pathway</keyword>
<dbReference type="Proteomes" id="UP000268014">
    <property type="component" value="Unassembled WGS sequence"/>
</dbReference>
<evidence type="ECO:0000256" key="4">
    <source>
        <dbReference type="ARBA" id="ARBA00022737"/>
    </source>
</evidence>
<keyword evidence="3" id="KW-0479">Metal-binding</keyword>
<dbReference type="SUPFAM" id="SSF57850">
    <property type="entry name" value="RING/U-box"/>
    <property type="match status" value="3"/>
</dbReference>
<evidence type="ECO:0000256" key="5">
    <source>
        <dbReference type="ARBA" id="ARBA00022771"/>
    </source>
</evidence>
<gene>
    <name evidence="9" type="ORF">HPLM_LOCUS5207</name>
</gene>
<dbReference type="AlphaFoldDB" id="A0A0N4W5H4"/>
<dbReference type="InterPro" id="IPR017907">
    <property type="entry name" value="Znf_RING_CS"/>
</dbReference>
<keyword evidence="4" id="KW-0677">Repeat</keyword>
<dbReference type="Pfam" id="PF22191">
    <property type="entry name" value="IBR_1"/>
    <property type="match status" value="1"/>
</dbReference>